<evidence type="ECO:0000313" key="6">
    <source>
        <dbReference type="Proteomes" id="UP000198612"/>
    </source>
</evidence>
<evidence type="ECO:0000313" key="4">
    <source>
        <dbReference type="EMBL" id="SDF97044.1"/>
    </source>
</evidence>
<gene>
    <name evidence="3" type="ORF">C8C78_12546</name>
    <name evidence="4" type="ORF">SAMN04488598_13510</name>
    <name evidence="5" type="ORF">SAMN04515652_13310</name>
</gene>
<accession>A0A1G7QEW8</accession>
<dbReference type="InterPro" id="IPR007419">
    <property type="entry name" value="BFD-like_2Fe2S-bd_dom"/>
</dbReference>
<dbReference type="RefSeq" id="WP_089655590.1">
    <property type="nucleotide sequence ID" value="NZ_FNBJ01000035.1"/>
</dbReference>
<evidence type="ECO:0000313" key="3">
    <source>
        <dbReference type="EMBL" id="PXV63266.1"/>
    </source>
</evidence>
<name>A0A1G7QEW8_9FIRM</name>
<dbReference type="Pfam" id="PF18423">
    <property type="entry name" value="zf_CopZ"/>
    <property type="match status" value="1"/>
</dbReference>
<evidence type="ECO:0000313" key="7">
    <source>
        <dbReference type="Proteomes" id="UP000199519"/>
    </source>
</evidence>
<dbReference type="Gene3D" id="2.20.25.270">
    <property type="match status" value="1"/>
</dbReference>
<organism evidence="3 8">
    <name type="scientific">Halanaerobium congolense</name>
    <dbReference type="NCBI Taxonomy" id="54121"/>
    <lineage>
        <taxon>Bacteria</taxon>
        <taxon>Bacillati</taxon>
        <taxon>Bacillota</taxon>
        <taxon>Clostridia</taxon>
        <taxon>Halanaerobiales</taxon>
        <taxon>Halanaerobiaceae</taxon>
        <taxon>Halanaerobium</taxon>
    </lineage>
</organism>
<feature type="domain" description="CopZ zinc binding" evidence="2">
    <location>
        <begin position="5"/>
        <end position="62"/>
    </location>
</feature>
<dbReference type="EMBL" id="QICM01000025">
    <property type="protein sequence ID" value="PXV63266.1"/>
    <property type="molecule type" value="Genomic_DNA"/>
</dbReference>
<dbReference type="Proteomes" id="UP000247389">
    <property type="component" value="Unassembled WGS sequence"/>
</dbReference>
<dbReference type="Gene3D" id="1.10.10.1100">
    <property type="entry name" value="BFD-like [2Fe-2S]-binding domain"/>
    <property type="match status" value="1"/>
</dbReference>
<reference evidence="3 8" key="2">
    <citation type="submission" date="2018-04" db="EMBL/GenBank/DDBJ databases">
        <title>Subsurface microbial communities from deep shales in Ohio and West Virginia, USA.</title>
        <authorList>
            <person name="Wrighton K."/>
        </authorList>
    </citation>
    <scope>NUCLEOTIDE SEQUENCE [LARGE SCALE GENOMIC DNA]</scope>
    <source>
        <strain evidence="3 8">MSL28</strain>
    </source>
</reference>
<evidence type="ECO:0000259" key="1">
    <source>
        <dbReference type="Pfam" id="PF04324"/>
    </source>
</evidence>
<dbReference type="AlphaFoldDB" id="A0A1G7QEW8"/>
<dbReference type="Proteomes" id="UP000198612">
    <property type="component" value="Unassembled WGS sequence"/>
</dbReference>
<dbReference type="CDD" id="cd10141">
    <property type="entry name" value="CopZ-like_Fer2_BFD-like"/>
    <property type="match status" value="1"/>
</dbReference>
<keyword evidence="7" id="KW-1185">Reference proteome</keyword>
<protein>
    <submittedName>
        <fullName evidence="4">BFD-like [2Fe-2S] binding domain-containing protein</fullName>
    </submittedName>
    <submittedName>
        <fullName evidence="3">BFD-like [2Fe-2S] binding protein</fullName>
    </submittedName>
</protein>
<dbReference type="Pfam" id="PF04324">
    <property type="entry name" value="Fer2_BFD"/>
    <property type="match status" value="1"/>
</dbReference>
<reference evidence="6 7" key="1">
    <citation type="submission" date="2016-10" db="EMBL/GenBank/DDBJ databases">
        <authorList>
            <person name="Varghese N."/>
            <person name="Submissions S."/>
        </authorList>
    </citation>
    <scope>NUCLEOTIDE SEQUENCE [LARGE SCALE GENOMIC DNA]</scope>
    <source>
        <strain evidence="4 7">WG2</strain>
        <strain evidence="5 6">WG5</strain>
    </source>
</reference>
<dbReference type="EMBL" id="FNBJ01000035">
    <property type="protein sequence ID" value="SDF97044.1"/>
    <property type="molecule type" value="Genomic_DNA"/>
</dbReference>
<proteinExistence type="predicted"/>
<evidence type="ECO:0000313" key="5">
    <source>
        <dbReference type="EMBL" id="SET16636.1"/>
    </source>
</evidence>
<dbReference type="InterPro" id="IPR041854">
    <property type="entry name" value="BFD-like_2Fe2S-bd_dom_sf"/>
</dbReference>
<dbReference type="InterPro" id="IPR040890">
    <property type="entry name" value="Znf_CopZ"/>
</dbReference>
<feature type="domain" description="BFD-like [2Fe-2S]-binding" evidence="1">
    <location>
        <begin position="77"/>
        <end position="107"/>
    </location>
</feature>
<evidence type="ECO:0000259" key="2">
    <source>
        <dbReference type="Pfam" id="PF18423"/>
    </source>
</evidence>
<evidence type="ECO:0000313" key="8">
    <source>
        <dbReference type="Proteomes" id="UP000247389"/>
    </source>
</evidence>
<dbReference type="Proteomes" id="UP000199519">
    <property type="component" value="Unassembled WGS sequence"/>
</dbReference>
<sequence>MEEILCPECRTKGKKVNIVTVESLVEEEVEENDSYQICLNSDCEVAYFNSSGTIYYSKEDLKVAVWYKDLEDDKVPICYCSNLTRGEIKEAVAKGYKTTAEIRKYTGKSITGNCLTENPTGKCCHRSLADEIARYSN</sequence>
<dbReference type="EMBL" id="FOHG01000033">
    <property type="protein sequence ID" value="SET16636.1"/>
    <property type="molecule type" value="Genomic_DNA"/>
</dbReference>